<accession>A0A2T6ZR30</accession>
<gene>
    <name evidence="8" type="ORF">B9Z19DRAFT_1085201</name>
</gene>
<comment type="caution">
    <text evidence="8">The sequence shown here is derived from an EMBL/GenBank/DDBJ whole genome shotgun (WGS) entry which is preliminary data.</text>
</comment>
<keyword evidence="5" id="KW-0687">Ribonucleoprotein</keyword>
<dbReference type="AlphaFoldDB" id="A0A2T6ZR30"/>
<dbReference type="STRING" id="42251.A0A2T6ZR30"/>
<feature type="compositionally biased region" description="Basic residues" evidence="7">
    <location>
        <begin position="98"/>
        <end position="121"/>
    </location>
</feature>
<protein>
    <recommendedName>
        <fullName evidence="6">Small ribosomal subunit protein mS33</fullName>
    </recommendedName>
</protein>
<dbReference type="OrthoDB" id="2257454at2759"/>
<keyword evidence="3" id="KW-0689">Ribosomal protein</keyword>
<dbReference type="Pfam" id="PF08293">
    <property type="entry name" value="MRP-S33"/>
    <property type="match status" value="1"/>
</dbReference>
<evidence type="ECO:0000256" key="4">
    <source>
        <dbReference type="ARBA" id="ARBA00023128"/>
    </source>
</evidence>
<evidence type="ECO:0000256" key="6">
    <source>
        <dbReference type="ARBA" id="ARBA00035132"/>
    </source>
</evidence>
<evidence type="ECO:0000256" key="1">
    <source>
        <dbReference type="ARBA" id="ARBA00004173"/>
    </source>
</evidence>
<sequence>MTTTISTIVKLLPTKALPPRERLQELAKTSARIFSTTYNPHNARTGNRILRERLRGPTLLDYYFPGRRFGVVDLRRHFPMMSFVDEDERQRLLDVQSKKARGKGAPKKKKVGNDKKKKAKIVRGGGGGEGYVRAKL</sequence>
<comment type="similarity">
    <text evidence="2">Belongs to the mitochondrion-specific ribosomal protein mS33 family.</text>
</comment>
<dbReference type="GO" id="GO:0005739">
    <property type="term" value="C:mitochondrion"/>
    <property type="evidence" value="ECO:0007669"/>
    <property type="project" value="UniProtKB-SubCell"/>
</dbReference>
<organism evidence="8 9">
    <name type="scientific">Tuber borchii</name>
    <name type="common">White truffle</name>
    <dbReference type="NCBI Taxonomy" id="42251"/>
    <lineage>
        <taxon>Eukaryota</taxon>
        <taxon>Fungi</taxon>
        <taxon>Dikarya</taxon>
        <taxon>Ascomycota</taxon>
        <taxon>Pezizomycotina</taxon>
        <taxon>Pezizomycetes</taxon>
        <taxon>Pezizales</taxon>
        <taxon>Tuberaceae</taxon>
        <taxon>Tuber</taxon>
    </lineage>
</organism>
<dbReference type="Proteomes" id="UP000244722">
    <property type="component" value="Unassembled WGS sequence"/>
</dbReference>
<reference evidence="8 9" key="1">
    <citation type="submission" date="2017-04" db="EMBL/GenBank/DDBJ databases">
        <title>Draft genome sequence of Tuber borchii Vittad., a whitish edible truffle.</title>
        <authorList>
            <consortium name="DOE Joint Genome Institute"/>
            <person name="Murat C."/>
            <person name="Kuo A."/>
            <person name="Barry K.W."/>
            <person name="Clum A."/>
            <person name="Dockter R.B."/>
            <person name="Fauchery L."/>
            <person name="Iotti M."/>
            <person name="Kohler A."/>
            <person name="Labutti K."/>
            <person name="Lindquist E.A."/>
            <person name="Lipzen A."/>
            <person name="Ohm R.A."/>
            <person name="Wang M."/>
            <person name="Grigoriev I.V."/>
            <person name="Zambonelli A."/>
            <person name="Martin F.M."/>
        </authorList>
    </citation>
    <scope>NUCLEOTIDE SEQUENCE [LARGE SCALE GENOMIC DNA]</scope>
    <source>
        <strain evidence="8 9">Tbo3840</strain>
    </source>
</reference>
<dbReference type="GO" id="GO:1990904">
    <property type="term" value="C:ribonucleoprotein complex"/>
    <property type="evidence" value="ECO:0007669"/>
    <property type="project" value="UniProtKB-KW"/>
</dbReference>
<proteinExistence type="inferred from homology"/>
<evidence type="ECO:0000256" key="2">
    <source>
        <dbReference type="ARBA" id="ARBA00008970"/>
    </source>
</evidence>
<feature type="region of interest" description="Disordered" evidence="7">
    <location>
        <begin position="94"/>
        <end position="136"/>
    </location>
</feature>
<keyword evidence="9" id="KW-1185">Reference proteome</keyword>
<keyword evidence="4" id="KW-0496">Mitochondrion</keyword>
<evidence type="ECO:0000313" key="9">
    <source>
        <dbReference type="Proteomes" id="UP000244722"/>
    </source>
</evidence>
<evidence type="ECO:0000313" key="8">
    <source>
        <dbReference type="EMBL" id="PUU77926.1"/>
    </source>
</evidence>
<evidence type="ECO:0000256" key="7">
    <source>
        <dbReference type="SAM" id="MobiDB-lite"/>
    </source>
</evidence>
<comment type="subcellular location">
    <subcellularLocation>
        <location evidence="1">Mitochondrion</location>
    </subcellularLocation>
</comment>
<evidence type="ECO:0000256" key="3">
    <source>
        <dbReference type="ARBA" id="ARBA00022980"/>
    </source>
</evidence>
<dbReference type="EMBL" id="NESQ01000135">
    <property type="protein sequence ID" value="PUU77926.1"/>
    <property type="molecule type" value="Genomic_DNA"/>
</dbReference>
<dbReference type="PANTHER" id="PTHR13362:SF2">
    <property type="entry name" value="SMALL RIBOSOMAL SUBUNIT PROTEIN MS33"/>
    <property type="match status" value="1"/>
</dbReference>
<dbReference type="PANTHER" id="PTHR13362">
    <property type="entry name" value="MITOCHONDRIAL RIBOSOMAL PROTEIN S33"/>
    <property type="match status" value="1"/>
</dbReference>
<dbReference type="InterPro" id="IPR013219">
    <property type="entry name" value="Ribosomal_mS33"/>
</dbReference>
<name>A0A2T6ZR30_TUBBO</name>
<evidence type="ECO:0000256" key="5">
    <source>
        <dbReference type="ARBA" id="ARBA00023274"/>
    </source>
</evidence>
<dbReference type="GO" id="GO:0005840">
    <property type="term" value="C:ribosome"/>
    <property type="evidence" value="ECO:0007669"/>
    <property type="project" value="UniProtKB-KW"/>
</dbReference>